<dbReference type="PROSITE" id="PS50893">
    <property type="entry name" value="ABC_TRANSPORTER_2"/>
    <property type="match status" value="1"/>
</dbReference>
<dbReference type="RefSeq" id="WP_134357325.1">
    <property type="nucleotide sequence ID" value="NZ_CP038033.1"/>
</dbReference>
<evidence type="ECO:0000313" key="8">
    <source>
        <dbReference type="Proteomes" id="UP000294325"/>
    </source>
</evidence>
<keyword evidence="3" id="KW-0536">Nodulation</keyword>
<dbReference type="SUPFAM" id="SSF52540">
    <property type="entry name" value="P-loop containing nucleoside triphosphate hydrolases"/>
    <property type="match status" value="1"/>
</dbReference>
<dbReference type="Gene3D" id="3.40.50.300">
    <property type="entry name" value="P-loop containing nucleotide triphosphate hydrolases"/>
    <property type="match status" value="1"/>
</dbReference>
<dbReference type="Proteomes" id="UP000294325">
    <property type="component" value="Chromosome"/>
</dbReference>
<dbReference type="InterPro" id="IPR003439">
    <property type="entry name" value="ABC_transporter-like_ATP-bd"/>
</dbReference>
<dbReference type="AlphaFoldDB" id="A0A4P7BY16"/>
<reference evidence="7 8" key="1">
    <citation type="submission" date="2019-03" db="EMBL/GenBank/DDBJ databases">
        <title>The genome sequence of Nitrosococcus wardiae strain D1FHST reveals the archetypal metabolic capacity of ammonia-oxidizing Gammaproteobacteria.</title>
        <authorList>
            <person name="Wang L."/>
            <person name="Lim C.K."/>
            <person name="Hanson T.E."/>
            <person name="Dang H."/>
            <person name="Klotz M.G."/>
        </authorList>
    </citation>
    <scope>NUCLEOTIDE SEQUENCE [LARGE SCALE GENOMIC DNA]</scope>
    <source>
        <strain evidence="7 8">D1FHS</strain>
    </source>
</reference>
<dbReference type="Pfam" id="PF00005">
    <property type="entry name" value="ABC_tran"/>
    <property type="match status" value="1"/>
</dbReference>
<evidence type="ECO:0000256" key="3">
    <source>
        <dbReference type="ARBA" id="ARBA00022458"/>
    </source>
</evidence>
<dbReference type="PANTHER" id="PTHR42711">
    <property type="entry name" value="ABC TRANSPORTER ATP-BINDING PROTEIN"/>
    <property type="match status" value="1"/>
</dbReference>
<feature type="domain" description="ABC transporter" evidence="6">
    <location>
        <begin position="14"/>
        <end position="243"/>
    </location>
</feature>
<dbReference type="EMBL" id="CP038033">
    <property type="protein sequence ID" value="QBQ54217.1"/>
    <property type="molecule type" value="Genomic_DNA"/>
</dbReference>
<evidence type="ECO:0000256" key="4">
    <source>
        <dbReference type="ARBA" id="ARBA00022741"/>
    </source>
</evidence>
<evidence type="ECO:0000256" key="1">
    <source>
        <dbReference type="ARBA" id="ARBA00005417"/>
    </source>
</evidence>
<evidence type="ECO:0000259" key="6">
    <source>
        <dbReference type="PROSITE" id="PS50893"/>
    </source>
</evidence>
<keyword evidence="5 7" id="KW-0067">ATP-binding</keyword>
<sequence length="313" mass="34689">MAIPESDNGIAIAIQAQGLSKHYGDLQAVKDLYLTIPHGQFYGLLGPNGSGKTTTIHILTTLVRPTAGQARVAGFEVTTQPVAVRQAIGLVFQESALDPTMTVAENLCFAAALYSLPPSLANQRIDELLTLFNLQNKRQQRLTALSGGMRRALDIARGVLHRPQILFLDEPTLGLDIPNRRAIWRFIEQLRREGMTVFLTTHYLEEAEACDRVDFLKQGRLISGGIPEQLTAKLGDYILELECGETEAVENRLKDRLGSALREPGFLSFRVTDPQFSFANLQEELGSTVSAMRWRRPNLNDVFLWTLSNGVGD</sequence>
<dbReference type="InterPro" id="IPR050763">
    <property type="entry name" value="ABC_transporter_ATP-binding"/>
</dbReference>
<protein>
    <submittedName>
        <fullName evidence="7">ATP-binding cassette domain-containing protein</fullName>
    </submittedName>
</protein>
<organism evidence="7 8">
    <name type="scientific">Nitrosococcus wardiae</name>
    <dbReference type="NCBI Taxonomy" id="1814290"/>
    <lineage>
        <taxon>Bacteria</taxon>
        <taxon>Pseudomonadati</taxon>
        <taxon>Pseudomonadota</taxon>
        <taxon>Gammaproteobacteria</taxon>
        <taxon>Chromatiales</taxon>
        <taxon>Chromatiaceae</taxon>
        <taxon>Nitrosococcus</taxon>
    </lineage>
</organism>
<dbReference type="InterPro" id="IPR003593">
    <property type="entry name" value="AAA+_ATPase"/>
</dbReference>
<dbReference type="GO" id="GO:0016887">
    <property type="term" value="F:ATP hydrolysis activity"/>
    <property type="evidence" value="ECO:0007669"/>
    <property type="project" value="InterPro"/>
</dbReference>
<dbReference type="PROSITE" id="PS00211">
    <property type="entry name" value="ABC_TRANSPORTER_1"/>
    <property type="match status" value="1"/>
</dbReference>
<evidence type="ECO:0000256" key="2">
    <source>
        <dbReference type="ARBA" id="ARBA00022448"/>
    </source>
</evidence>
<proteinExistence type="inferred from homology"/>
<name>A0A4P7BY16_9GAMM</name>
<dbReference type="KEGG" id="nwr:E3U44_06640"/>
<dbReference type="InterPro" id="IPR017871">
    <property type="entry name" value="ABC_transporter-like_CS"/>
</dbReference>
<gene>
    <name evidence="7" type="ORF">E3U44_06640</name>
</gene>
<dbReference type="GO" id="GO:0005524">
    <property type="term" value="F:ATP binding"/>
    <property type="evidence" value="ECO:0007669"/>
    <property type="project" value="UniProtKB-KW"/>
</dbReference>
<evidence type="ECO:0000313" key="7">
    <source>
        <dbReference type="EMBL" id="QBQ54217.1"/>
    </source>
</evidence>
<keyword evidence="2" id="KW-0813">Transport</keyword>
<keyword evidence="8" id="KW-1185">Reference proteome</keyword>
<evidence type="ECO:0000256" key="5">
    <source>
        <dbReference type="ARBA" id="ARBA00022840"/>
    </source>
</evidence>
<keyword evidence="4" id="KW-0547">Nucleotide-binding</keyword>
<comment type="similarity">
    <text evidence="1">Belongs to the ABC transporter superfamily.</text>
</comment>
<dbReference type="SMART" id="SM00382">
    <property type="entry name" value="AAA"/>
    <property type="match status" value="1"/>
</dbReference>
<dbReference type="PANTHER" id="PTHR42711:SF5">
    <property type="entry name" value="ABC TRANSPORTER ATP-BINDING PROTEIN NATA"/>
    <property type="match status" value="1"/>
</dbReference>
<dbReference type="InterPro" id="IPR027417">
    <property type="entry name" value="P-loop_NTPase"/>
</dbReference>
<dbReference type="OrthoDB" id="9775490at2"/>
<accession>A0A4P7BY16</accession>